<accession>A0A7Z7PPI5</accession>
<dbReference type="AlphaFoldDB" id="A0A7Z7PPI5"/>
<dbReference type="KEGG" id="minf:MESINF_1655"/>
<evidence type="ECO:0000313" key="2">
    <source>
        <dbReference type="Proteomes" id="UP000250796"/>
    </source>
</evidence>
<name>A0A7Z7PPI5_9BACT</name>
<evidence type="ECO:0000313" key="1">
    <source>
        <dbReference type="EMBL" id="SSC13099.1"/>
    </source>
</evidence>
<reference evidence="1 2" key="1">
    <citation type="submission" date="2017-01" db="EMBL/GenBank/DDBJ databases">
        <authorList>
            <person name="Erauso G."/>
        </authorList>
    </citation>
    <scope>NUCLEOTIDE SEQUENCE [LARGE SCALE GENOMIC DNA]</scope>
    <source>
        <strain evidence="1">MESINF1</strain>
    </source>
</reference>
<protein>
    <submittedName>
        <fullName evidence="1">Uncharacterized protein</fullName>
    </submittedName>
</protein>
<organism evidence="1 2">
    <name type="scientific">Mesotoga infera</name>
    <dbReference type="NCBI Taxonomy" id="1236046"/>
    <lineage>
        <taxon>Bacteria</taxon>
        <taxon>Thermotogati</taxon>
        <taxon>Thermotogota</taxon>
        <taxon>Thermotogae</taxon>
        <taxon>Kosmotogales</taxon>
        <taxon>Kosmotogaceae</taxon>
        <taxon>Mesotoga</taxon>
    </lineage>
</organism>
<sequence length="58" mass="6356">MAGTISSDNITFIFTSTSGERTVHFTGKFSRNSMHGTAIAYDNGTYVSGPHNWTAQRQ</sequence>
<dbReference type="RefSeq" id="WP_169699288.1">
    <property type="nucleotide sequence ID" value="NZ_LS974202.1"/>
</dbReference>
<keyword evidence="2" id="KW-1185">Reference proteome</keyword>
<dbReference type="EMBL" id="LS974202">
    <property type="protein sequence ID" value="SSC13099.1"/>
    <property type="molecule type" value="Genomic_DNA"/>
</dbReference>
<dbReference type="Proteomes" id="UP000250796">
    <property type="component" value="Chromosome MESINF"/>
</dbReference>
<gene>
    <name evidence="1" type="ORF">MESINF_1655</name>
</gene>
<proteinExistence type="predicted"/>